<feature type="compositionally biased region" description="Low complexity" evidence="3">
    <location>
        <begin position="302"/>
        <end position="318"/>
    </location>
</feature>
<evidence type="ECO:0008006" key="6">
    <source>
        <dbReference type="Google" id="ProtNLM"/>
    </source>
</evidence>
<dbReference type="PANTHER" id="PTHR12236:SF79">
    <property type="entry name" value="CUTICULAR PROTEIN 50CB-RELATED"/>
    <property type="match status" value="1"/>
</dbReference>
<comment type="caution">
    <text evidence="4">The sequence shown here is derived from an EMBL/GenBank/DDBJ whole genome shotgun (WGS) entry which is preliminary data.</text>
</comment>
<feature type="compositionally biased region" description="Low complexity" evidence="3">
    <location>
        <begin position="230"/>
        <end position="240"/>
    </location>
</feature>
<feature type="compositionally biased region" description="Pro residues" evidence="3">
    <location>
        <begin position="217"/>
        <end position="229"/>
    </location>
</feature>
<dbReference type="EMBL" id="JAWQEG010009087">
    <property type="protein sequence ID" value="KAK3849171.1"/>
    <property type="molecule type" value="Genomic_DNA"/>
</dbReference>
<evidence type="ECO:0000256" key="3">
    <source>
        <dbReference type="SAM" id="MobiDB-lite"/>
    </source>
</evidence>
<dbReference type="Pfam" id="PF00379">
    <property type="entry name" value="Chitin_bind_4"/>
    <property type="match status" value="1"/>
</dbReference>
<dbReference type="Proteomes" id="UP001286313">
    <property type="component" value="Unassembled WGS sequence"/>
</dbReference>
<dbReference type="GO" id="GO:0005615">
    <property type="term" value="C:extracellular space"/>
    <property type="evidence" value="ECO:0007669"/>
    <property type="project" value="TreeGrafter"/>
</dbReference>
<organism evidence="4 5">
    <name type="scientific">Petrolisthes cinctipes</name>
    <name type="common">Flat porcelain crab</name>
    <dbReference type="NCBI Taxonomy" id="88211"/>
    <lineage>
        <taxon>Eukaryota</taxon>
        <taxon>Metazoa</taxon>
        <taxon>Ecdysozoa</taxon>
        <taxon>Arthropoda</taxon>
        <taxon>Crustacea</taxon>
        <taxon>Multicrustacea</taxon>
        <taxon>Malacostraca</taxon>
        <taxon>Eumalacostraca</taxon>
        <taxon>Eucarida</taxon>
        <taxon>Decapoda</taxon>
        <taxon>Pleocyemata</taxon>
        <taxon>Anomura</taxon>
        <taxon>Galatheoidea</taxon>
        <taxon>Porcellanidae</taxon>
        <taxon>Petrolisthes</taxon>
    </lineage>
</organism>
<feature type="region of interest" description="Disordered" evidence="3">
    <location>
        <begin position="1"/>
        <end position="20"/>
    </location>
</feature>
<keyword evidence="1 2" id="KW-0193">Cuticle</keyword>
<evidence type="ECO:0000313" key="5">
    <source>
        <dbReference type="Proteomes" id="UP001286313"/>
    </source>
</evidence>
<gene>
    <name evidence="4" type="ORF">Pcinc_044062</name>
</gene>
<evidence type="ECO:0000256" key="1">
    <source>
        <dbReference type="ARBA" id="ARBA00022460"/>
    </source>
</evidence>
<feature type="compositionally biased region" description="Polar residues" evidence="3">
    <location>
        <begin position="166"/>
        <end position="189"/>
    </location>
</feature>
<dbReference type="InterPro" id="IPR000618">
    <property type="entry name" value="Insect_cuticle"/>
</dbReference>
<dbReference type="PROSITE" id="PS51155">
    <property type="entry name" value="CHIT_BIND_RR_2"/>
    <property type="match status" value="1"/>
</dbReference>
<feature type="compositionally biased region" description="Polar residues" evidence="3">
    <location>
        <begin position="275"/>
        <end position="288"/>
    </location>
</feature>
<evidence type="ECO:0000256" key="2">
    <source>
        <dbReference type="PROSITE-ProRule" id="PRU00497"/>
    </source>
</evidence>
<dbReference type="GO" id="GO:0031012">
    <property type="term" value="C:extracellular matrix"/>
    <property type="evidence" value="ECO:0007669"/>
    <property type="project" value="TreeGrafter"/>
</dbReference>
<feature type="compositionally biased region" description="Low complexity" evidence="3">
    <location>
        <begin position="96"/>
        <end position="126"/>
    </location>
</feature>
<sequence length="365" mass="38549">MAASGLKADTLGEVPPSPYSYDYNVKDEKLNTDYAHRESSNGQVVSGEYFVELADGSRQVVQYQVDPDSGYTAKVSYEGGSRKRSSQRPRSVANNSPSVATASRPAAAAQRSPSSFSSPSSSDISSGSGGAQFSNSVFVSTAPVSSSGNQAVPLNSRGTPRITPQFPATQSASASSRGINRGTPNSNSFVAAPVNSDPRNFRPLTGLPQNSRNRNPVPSPAFSAPPPASSPQGPSPQTAARQEEIFVVSLSDNLSPPPSLSSAQSSPAQEVPRFNNPQTQFLTSQTETGFVPINPRPQSRQPTTNSRNPPPSSSFRTSALNTQSGQAPIRLSNIPPPSNQQNTFQSSSNQQGNFQQTQNFQQVTG</sequence>
<dbReference type="AlphaFoldDB" id="A0AAE1BED4"/>
<feature type="compositionally biased region" description="Low complexity" evidence="3">
    <location>
        <begin position="339"/>
        <end position="365"/>
    </location>
</feature>
<reference evidence="4" key="1">
    <citation type="submission" date="2023-10" db="EMBL/GenBank/DDBJ databases">
        <title>Genome assemblies of two species of porcelain crab, Petrolisthes cinctipes and Petrolisthes manimaculis (Anomura: Porcellanidae).</title>
        <authorList>
            <person name="Angst P."/>
        </authorList>
    </citation>
    <scope>NUCLEOTIDE SEQUENCE</scope>
    <source>
        <strain evidence="4">PB745_01</strain>
        <tissue evidence="4">Gill</tissue>
    </source>
</reference>
<feature type="compositionally biased region" description="Low complexity" evidence="3">
    <location>
        <begin position="249"/>
        <end position="267"/>
    </location>
</feature>
<name>A0AAE1BED4_PETCI</name>
<dbReference type="PANTHER" id="PTHR12236">
    <property type="entry name" value="STRUCTURAL CONTITUENT OF CUTICLE"/>
    <property type="match status" value="1"/>
</dbReference>
<accession>A0AAE1BED4</accession>
<keyword evidence="5" id="KW-1185">Reference proteome</keyword>
<protein>
    <recommendedName>
        <fullName evidence="6">Pro-resilin</fullName>
    </recommendedName>
</protein>
<evidence type="ECO:0000313" key="4">
    <source>
        <dbReference type="EMBL" id="KAK3849171.1"/>
    </source>
</evidence>
<feature type="compositionally biased region" description="Polar residues" evidence="3">
    <location>
        <begin position="132"/>
        <end position="158"/>
    </location>
</feature>
<dbReference type="InterPro" id="IPR051217">
    <property type="entry name" value="Insect_Cuticle_Struc_Prot"/>
</dbReference>
<proteinExistence type="predicted"/>
<dbReference type="GO" id="GO:0042302">
    <property type="term" value="F:structural constituent of cuticle"/>
    <property type="evidence" value="ECO:0007669"/>
    <property type="project" value="UniProtKB-UniRule"/>
</dbReference>
<feature type="region of interest" description="Disordered" evidence="3">
    <location>
        <begin position="64"/>
        <end position="365"/>
    </location>
</feature>